<evidence type="ECO:0000313" key="10">
    <source>
        <dbReference type="EMBL" id="TCC30710.1"/>
    </source>
</evidence>
<comment type="caution">
    <text evidence="10">The sequence shown here is derived from an EMBL/GenBank/DDBJ whole genome shotgun (WGS) entry which is preliminary data.</text>
</comment>
<dbReference type="GO" id="GO:0016491">
    <property type="term" value="F:oxidoreductase activity"/>
    <property type="evidence" value="ECO:0007669"/>
    <property type="project" value="UniProtKB-KW"/>
</dbReference>
<feature type="transmembrane region" description="Helical" evidence="8">
    <location>
        <begin position="327"/>
        <end position="351"/>
    </location>
</feature>
<feature type="transmembrane region" description="Helical" evidence="8">
    <location>
        <begin position="72"/>
        <end position="95"/>
    </location>
</feature>
<feature type="transmembrane region" description="Helical" evidence="8">
    <location>
        <begin position="298"/>
        <end position="321"/>
    </location>
</feature>
<sequence length="666" mass="68151">MSIGWALVGVLVIAGLGALGAVATGSRGRALVAGVSTAGVGVFGVLAGVSALGGQAFSKTIPQLLPLSEVTVAVDALSGLFCALIGGVAVIAGLYNIGYSAGHGSRTEQSLLPLFVAAMILVPAAGNVTTFLVLWEAMALVSLMLVLAEHRLRPSVRDAGVWYAAMTHAGLVAILLGLVLFASKAGGESFAALRDADLSTTTRSVIFVLVFLGFGSKAGMVPLHVWLPRAHPEAPSPVSALMSAAMVKLGLYGLLRVGLDLLGGGPRWWWLLVLVAGGVSALFGVLQASVAVDLKRLLGYSTTENMGLILLGVGAGGMFAADGNRTLGSLLIAAGLLHALNHAGFKTLLFLGAGSVLRATGLRDLDRLGGLVSRMPATTALFGVGALAAAALPPGNGFVSEWLLLQGLIHGLPGADAVVAVAMPLAVGVVALTAGLGVATFVKAFGTGFLARPRSEEAAGAKESPRTMRFAMLVAAAVCAGLAISPASLGPALTRVLEALPTVRDGSPLEGGVTLRLTGIAGSISPVLILAGLFVAGLLVVVLVRRGLPRRESLVWGCGGTRLDPRMEYTATSFAEPLTRVFDDVLRPEHDVDVTHHAESQYLIESVSYRQRVDDRVEAALYPPVLAAGNKLGAVLSRLQNGSVHRYLALGLGGLIVVLVVVGLTA</sequence>
<feature type="transmembrane region" description="Helical" evidence="8">
    <location>
        <begin position="371"/>
        <end position="392"/>
    </location>
</feature>
<evidence type="ECO:0000256" key="7">
    <source>
        <dbReference type="RuleBase" id="RU000320"/>
    </source>
</evidence>
<dbReference type="InterPro" id="IPR003918">
    <property type="entry name" value="NADH_UbQ_OxRdtase"/>
</dbReference>
<feature type="transmembrane region" description="Helical" evidence="8">
    <location>
        <begin position="647"/>
        <end position="665"/>
    </location>
</feature>
<keyword evidence="2" id="KW-1003">Cell membrane</keyword>
<feature type="domain" description="NADH:quinone oxidoreductase/Mrp antiporter transmembrane" evidence="9">
    <location>
        <begin position="125"/>
        <end position="410"/>
    </location>
</feature>
<dbReference type="GO" id="GO:0005886">
    <property type="term" value="C:plasma membrane"/>
    <property type="evidence" value="ECO:0007669"/>
    <property type="project" value="UniProtKB-SubCell"/>
</dbReference>
<name>A0A4R0IFB4_9ACTN</name>
<evidence type="ECO:0000256" key="2">
    <source>
        <dbReference type="ARBA" id="ARBA00022475"/>
    </source>
</evidence>
<evidence type="ECO:0000256" key="5">
    <source>
        <dbReference type="ARBA" id="ARBA00023002"/>
    </source>
</evidence>
<evidence type="ECO:0000259" key="9">
    <source>
        <dbReference type="Pfam" id="PF00361"/>
    </source>
</evidence>
<keyword evidence="5" id="KW-0560">Oxidoreductase</keyword>
<dbReference type="PRINTS" id="PR01437">
    <property type="entry name" value="NUOXDRDTASE4"/>
</dbReference>
<feature type="transmembrane region" description="Helical" evidence="8">
    <location>
        <begin position="30"/>
        <end position="52"/>
    </location>
</feature>
<keyword evidence="4 8" id="KW-1133">Transmembrane helix</keyword>
<comment type="subcellular location">
    <subcellularLocation>
        <location evidence="1">Cell membrane</location>
        <topology evidence="1">Multi-pass membrane protein</topology>
    </subcellularLocation>
    <subcellularLocation>
        <location evidence="7">Membrane</location>
        <topology evidence="7">Multi-pass membrane protein</topology>
    </subcellularLocation>
</comment>
<dbReference type="AlphaFoldDB" id="A0A4R0IFB4"/>
<dbReference type="InterPro" id="IPR001750">
    <property type="entry name" value="ND/Mrp_TM"/>
</dbReference>
<keyword evidence="6 8" id="KW-0472">Membrane</keyword>
<feature type="transmembrane region" description="Helical" evidence="8">
    <location>
        <begin position="203"/>
        <end position="226"/>
    </location>
</feature>
<proteinExistence type="predicted"/>
<reference evidence="10 11" key="1">
    <citation type="submission" date="2019-02" db="EMBL/GenBank/DDBJ databases">
        <title>Kribbella capetownensis sp. nov. and Kribbella speibonae sp. nov., isolated from soil.</title>
        <authorList>
            <person name="Curtis S.M."/>
            <person name="Norton I."/>
            <person name="Everest G.J."/>
            <person name="Meyers P.R."/>
        </authorList>
    </citation>
    <scope>NUCLEOTIDE SEQUENCE [LARGE SCALE GENOMIC DNA]</scope>
    <source>
        <strain evidence="10 11">YM55</strain>
    </source>
</reference>
<feature type="transmembrane region" description="Helical" evidence="8">
    <location>
        <begin position="470"/>
        <end position="493"/>
    </location>
</feature>
<gene>
    <name evidence="10" type="ORF">E0H92_36925</name>
</gene>
<organism evidence="10 11">
    <name type="scientific">Kribbella speibonae</name>
    <dbReference type="NCBI Taxonomy" id="1572660"/>
    <lineage>
        <taxon>Bacteria</taxon>
        <taxon>Bacillati</taxon>
        <taxon>Actinomycetota</taxon>
        <taxon>Actinomycetes</taxon>
        <taxon>Propionibacteriales</taxon>
        <taxon>Kribbellaceae</taxon>
        <taxon>Kribbella</taxon>
    </lineage>
</organism>
<dbReference type="Pfam" id="PF00361">
    <property type="entry name" value="Proton_antipo_M"/>
    <property type="match status" value="1"/>
</dbReference>
<feature type="transmembrane region" description="Helical" evidence="8">
    <location>
        <begin position="115"/>
        <end position="148"/>
    </location>
</feature>
<feature type="transmembrane region" description="Helical" evidence="8">
    <location>
        <begin position="160"/>
        <end position="183"/>
    </location>
</feature>
<feature type="transmembrane region" description="Helical" evidence="8">
    <location>
        <begin position="513"/>
        <end position="544"/>
    </location>
</feature>
<dbReference type="PANTHER" id="PTHR42682">
    <property type="entry name" value="HYDROGENASE-4 COMPONENT F"/>
    <property type="match status" value="1"/>
</dbReference>
<dbReference type="PANTHER" id="PTHR42682:SF3">
    <property type="entry name" value="FORMATE HYDROGENLYASE SUBUNIT 3-RELATED"/>
    <property type="match status" value="1"/>
</dbReference>
<dbReference type="RefSeq" id="WP_131499528.1">
    <property type="nucleotide sequence ID" value="NZ_SJKC01000007.1"/>
</dbReference>
<keyword evidence="3 7" id="KW-0812">Transmembrane</keyword>
<feature type="transmembrane region" description="Helical" evidence="8">
    <location>
        <begin position="417"/>
        <end position="450"/>
    </location>
</feature>
<evidence type="ECO:0000256" key="6">
    <source>
        <dbReference type="ARBA" id="ARBA00023136"/>
    </source>
</evidence>
<evidence type="ECO:0000256" key="1">
    <source>
        <dbReference type="ARBA" id="ARBA00004651"/>
    </source>
</evidence>
<evidence type="ECO:0000256" key="8">
    <source>
        <dbReference type="SAM" id="Phobius"/>
    </source>
</evidence>
<dbReference type="InterPro" id="IPR052175">
    <property type="entry name" value="ComplexI-like_HydComp"/>
</dbReference>
<dbReference type="EMBL" id="SJKC01000007">
    <property type="protein sequence ID" value="TCC30710.1"/>
    <property type="molecule type" value="Genomic_DNA"/>
</dbReference>
<evidence type="ECO:0000313" key="11">
    <source>
        <dbReference type="Proteomes" id="UP000294225"/>
    </source>
</evidence>
<protein>
    <submittedName>
        <fullName evidence="10">Hydrogenase 4 subunit B</fullName>
    </submittedName>
</protein>
<dbReference type="GO" id="GO:0008137">
    <property type="term" value="F:NADH dehydrogenase (ubiquinone) activity"/>
    <property type="evidence" value="ECO:0007669"/>
    <property type="project" value="InterPro"/>
</dbReference>
<dbReference type="Proteomes" id="UP000294225">
    <property type="component" value="Unassembled WGS sequence"/>
</dbReference>
<evidence type="ECO:0000256" key="3">
    <source>
        <dbReference type="ARBA" id="ARBA00022692"/>
    </source>
</evidence>
<feature type="transmembrane region" description="Helical" evidence="8">
    <location>
        <begin position="267"/>
        <end position="286"/>
    </location>
</feature>
<dbReference type="GO" id="GO:0042773">
    <property type="term" value="P:ATP synthesis coupled electron transport"/>
    <property type="evidence" value="ECO:0007669"/>
    <property type="project" value="InterPro"/>
</dbReference>
<accession>A0A4R0IFB4</accession>
<evidence type="ECO:0000256" key="4">
    <source>
        <dbReference type="ARBA" id="ARBA00022989"/>
    </source>
</evidence>